<dbReference type="AlphaFoldDB" id="A0AAV5WJM5"/>
<dbReference type="Proteomes" id="UP001432322">
    <property type="component" value="Unassembled WGS sequence"/>
</dbReference>
<organism evidence="1 2">
    <name type="scientific">Pristionchus fissidentatus</name>
    <dbReference type="NCBI Taxonomy" id="1538716"/>
    <lineage>
        <taxon>Eukaryota</taxon>
        <taxon>Metazoa</taxon>
        <taxon>Ecdysozoa</taxon>
        <taxon>Nematoda</taxon>
        <taxon>Chromadorea</taxon>
        <taxon>Rhabditida</taxon>
        <taxon>Rhabditina</taxon>
        <taxon>Diplogasteromorpha</taxon>
        <taxon>Diplogasteroidea</taxon>
        <taxon>Neodiplogasteridae</taxon>
        <taxon>Pristionchus</taxon>
    </lineage>
</organism>
<proteinExistence type="predicted"/>
<keyword evidence="2" id="KW-1185">Reference proteome</keyword>
<dbReference type="EMBL" id="BTSY01000005">
    <property type="protein sequence ID" value="GMT30760.1"/>
    <property type="molecule type" value="Genomic_DNA"/>
</dbReference>
<evidence type="ECO:0008006" key="3">
    <source>
        <dbReference type="Google" id="ProtNLM"/>
    </source>
</evidence>
<reference evidence="1" key="1">
    <citation type="submission" date="2023-10" db="EMBL/GenBank/DDBJ databases">
        <title>Genome assembly of Pristionchus species.</title>
        <authorList>
            <person name="Yoshida K."/>
            <person name="Sommer R.J."/>
        </authorList>
    </citation>
    <scope>NUCLEOTIDE SEQUENCE</scope>
    <source>
        <strain evidence="1">RS5133</strain>
    </source>
</reference>
<evidence type="ECO:0000313" key="1">
    <source>
        <dbReference type="EMBL" id="GMT30760.1"/>
    </source>
</evidence>
<comment type="caution">
    <text evidence="1">The sequence shown here is derived from an EMBL/GenBank/DDBJ whole genome shotgun (WGS) entry which is preliminary data.</text>
</comment>
<evidence type="ECO:0000313" key="2">
    <source>
        <dbReference type="Proteomes" id="UP001432322"/>
    </source>
</evidence>
<accession>A0AAV5WJM5</accession>
<name>A0AAV5WJM5_9BILA</name>
<sequence>PVLCSCLLALTLAAPLPSDDAIANTAAHHRMPSQAEIQAAIRAELRQINVPEVAIDEFVALNLNSYDSEQHAKFVQWIKKWNVKEFAHFAQADEAISNLQATLAARLPQLMSRLYTVSLVVGNAFYDGQITHTEVSQIKGIMQILSPSETRIFNEAAALVAQEIGEEQSRILANQLQKRSDAQPVKPEITKVGEVVNPLVETVATAQEDREAGKPAIPSKH</sequence>
<gene>
    <name evidence="1" type="ORF">PFISCL1PPCAC_22057</name>
</gene>
<feature type="non-terminal residue" evidence="1">
    <location>
        <position position="1"/>
    </location>
</feature>
<protein>
    <recommendedName>
        <fullName evidence="3">Co-chaperone DjlA N-terminal domain-containing protein</fullName>
    </recommendedName>
</protein>